<evidence type="ECO:0000256" key="3">
    <source>
        <dbReference type="SAM" id="MobiDB-lite"/>
    </source>
</evidence>
<dbReference type="RefSeq" id="WP_184637115.1">
    <property type="nucleotide sequence ID" value="NZ_JACHLY010000001.1"/>
</dbReference>
<dbReference type="Pfam" id="PF13359">
    <property type="entry name" value="DDE_Tnp_4"/>
    <property type="match status" value="1"/>
</dbReference>
<keyword evidence="6" id="KW-1185">Reference proteome</keyword>
<evidence type="ECO:0000313" key="5">
    <source>
        <dbReference type="EMBL" id="MBB5999959.1"/>
    </source>
</evidence>
<reference evidence="5 6" key="1">
    <citation type="submission" date="2020-08" db="EMBL/GenBank/DDBJ databases">
        <title>Sequencing the genomes of 1000 actinobacteria strains.</title>
        <authorList>
            <person name="Klenk H.-P."/>
        </authorList>
    </citation>
    <scope>NUCLEOTIDE SEQUENCE [LARGE SCALE GENOMIC DNA]</scope>
    <source>
        <strain evidence="5 6">DSM 44593</strain>
    </source>
</reference>
<evidence type="ECO:0000313" key="6">
    <source>
        <dbReference type="Proteomes" id="UP000578077"/>
    </source>
</evidence>
<feature type="region of interest" description="Disordered" evidence="3">
    <location>
        <begin position="197"/>
        <end position="237"/>
    </location>
</feature>
<keyword evidence="2" id="KW-0479">Metal-binding</keyword>
<dbReference type="GO" id="GO:0046872">
    <property type="term" value="F:metal ion binding"/>
    <property type="evidence" value="ECO:0007669"/>
    <property type="project" value="UniProtKB-KW"/>
</dbReference>
<proteinExistence type="predicted"/>
<dbReference type="AlphaFoldDB" id="A0A841EF51"/>
<protein>
    <recommendedName>
        <fullName evidence="4">DDE Tnp4 domain-containing protein</fullName>
    </recommendedName>
</protein>
<dbReference type="Proteomes" id="UP000578077">
    <property type="component" value="Unassembled WGS sequence"/>
</dbReference>
<dbReference type="EMBL" id="JACHLY010000001">
    <property type="protein sequence ID" value="MBB5999959.1"/>
    <property type="molecule type" value="Genomic_DNA"/>
</dbReference>
<organism evidence="5 6">
    <name type="scientific">Streptomonospora salina</name>
    <dbReference type="NCBI Taxonomy" id="104205"/>
    <lineage>
        <taxon>Bacteria</taxon>
        <taxon>Bacillati</taxon>
        <taxon>Actinomycetota</taxon>
        <taxon>Actinomycetes</taxon>
        <taxon>Streptosporangiales</taxon>
        <taxon>Nocardiopsidaceae</taxon>
        <taxon>Streptomonospora</taxon>
    </lineage>
</organism>
<evidence type="ECO:0000256" key="1">
    <source>
        <dbReference type="ARBA" id="ARBA00001968"/>
    </source>
</evidence>
<comment type="caution">
    <text evidence="5">The sequence shown here is derived from an EMBL/GenBank/DDBJ whole genome shotgun (WGS) entry which is preliminary data.</text>
</comment>
<name>A0A841EF51_9ACTN</name>
<dbReference type="InterPro" id="IPR027806">
    <property type="entry name" value="HARBI1_dom"/>
</dbReference>
<gene>
    <name evidence="5" type="ORF">HNR25_003710</name>
</gene>
<evidence type="ECO:0000256" key="2">
    <source>
        <dbReference type="ARBA" id="ARBA00022723"/>
    </source>
</evidence>
<comment type="cofactor">
    <cofactor evidence="1">
        <name>a divalent metal cation</name>
        <dbReference type="ChEBI" id="CHEBI:60240"/>
    </cofactor>
</comment>
<feature type="compositionally biased region" description="Basic residues" evidence="3">
    <location>
        <begin position="206"/>
        <end position="230"/>
    </location>
</feature>
<evidence type="ECO:0000259" key="4">
    <source>
        <dbReference type="Pfam" id="PF13359"/>
    </source>
</evidence>
<feature type="domain" description="DDE Tnp4" evidence="4">
    <location>
        <begin position="116"/>
        <end position="276"/>
    </location>
</feature>
<sequence length="284" mass="31226">MPDYRERLHVVTYRAILDVGREAVHFLSKLPAGERRRRGTRAGSRALTCFHQAVLVLRHFRDGTLPCDPAPDFAIGRATAYRYTDEGTDVLAEQAPDLDRALQQAREDGATHLIPDGTVVATDRCTAKTLSVKGERIDLWYSGKAGHHGGNLQALCEPDGFPAFVSDVEPSCVHDVTAARIHVLPALYPAAARGAADAGRSGLSGSRHRRPHSVHHPQRRPRPGGGRRNRRPPERGLRCLGERGFALLTQRWRLLKHITASPTKIGGIAQAALVLTRFEHGRLN</sequence>
<accession>A0A841EF51</accession>